<evidence type="ECO:0000256" key="2">
    <source>
        <dbReference type="ARBA" id="ARBA00022964"/>
    </source>
</evidence>
<dbReference type="Pfam" id="PF00775">
    <property type="entry name" value="Dioxygenase_C"/>
    <property type="match status" value="1"/>
</dbReference>
<accession>A0A094ZI90</accession>
<evidence type="ECO:0000256" key="3">
    <source>
        <dbReference type="ARBA" id="ARBA00023002"/>
    </source>
</evidence>
<dbReference type="InterPro" id="IPR012786">
    <property type="entry name" value="Protocat_dOase_a"/>
</dbReference>
<keyword evidence="2 5" id="KW-0223">Dioxygenase</keyword>
<dbReference type="STRING" id="104102.AtDm6_2520"/>
<dbReference type="NCBIfam" id="TIGR02423">
    <property type="entry name" value="protocat_alph"/>
    <property type="match status" value="1"/>
</dbReference>
<evidence type="ECO:0000313" key="5">
    <source>
        <dbReference type="EMBL" id="KGB22216.1"/>
    </source>
</evidence>
<gene>
    <name evidence="5" type="ORF">AtDm6_2520</name>
</gene>
<dbReference type="EC" id="1.13.11.3" evidence="5"/>
<sequence>MMSDVMTDRRLPQTPWQTVGPFFHYALPWEGGETLIGSNPAGEKILIRGQVLDGEGNPIPDALIEIWQANSAGRYAHPDDTQTGKVADARFVGFGRCPTDADGMFSFYTIRPGAVPGPGNSQQAPHIAIGVFGRGLLRRLVTRLYFPESELNANDPILAYVEPERVETLIAVREADRTDIASYKFDIRLQGDRETVFFNV</sequence>
<evidence type="ECO:0000313" key="6">
    <source>
        <dbReference type="Proteomes" id="UP000029448"/>
    </source>
</evidence>
<dbReference type="AlphaFoldDB" id="A0A094ZI90"/>
<dbReference type="RefSeq" id="WP_262411419.1">
    <property type="nucleotide sequence ID" value="NZ_JACAOJ010000013.1"/>
</dbReference>
<keyword evidence="6" id="KW-1185">Reference proteome</keyword>
<protein>
    <submittedName>
        <fullName evidence="5">Protocatechuate 3,4-dioxygenase alpha chain</fullName>
        <ecNumber evidence="5">1.13.11.3</ecNumber>
    </submittedName>
</protein>
<dbReference type="PANTHER" id="PTHR33711">
    <property type="entry name" value="DIOXYGENASE, PUTATIVE (AFU_ORTHOLOGUE AFUA_2G02910)-RELATED"/>
    <property type="match status" value="1"/>
</dbReference>
<evidence type="ECO:0000256" key="1">
    <source>
        <dbReference type="ARBA" id="ARBA00007825"/>
    </source>
</evidence>
<dbReference type="GO" id="GO:0018578">
    <property type="term" value="F:protocatechuate 3,4-dioxygenase activity"/>
    <property type="evidence" value="ECO:0007669"/>
    <property type="project" value="UniProtKB-EC"/>
</dbReference>
<dbReference type="CDD" id="cd03463">
    <property type="entry name" value="3_4-PCD_alpha"/>
    <property type="match status" value="1"/>
</dbReference>
<comment type="caution">
    <text evidence="5">The sequence shown here is derived from an EMBL/GenBank/DDBJ whole genome shotgun (WGS) entry which is preliminary data.</text>
</comment>
<dbReference type="PATRIC" id="fig|104102.7.peg.2492"/>
<dbReference type="InterPro" id="IPR015889">
    <property type="entry name" value="Intradiol_dOase_core"/>
</dbReference>
<dbReference type="Proteomes" id="UP000029448">
    <property type="component" value="Unassembled WGS sequence"/>
</dbReference>
<reference evidence="5 6" key="1">
    <citation type="submission" date="2014-06" db="EMBL/GenBank/DDBJ databases">
        <title>Functional and comparative genomic analyses of the Drosophila gut microbiota identify candidate symbiosis factors.</title>
        <authorList>
            <person name="Newell P.D."/>
            <person name="Chaston J.M."/>
            <person name="Douglas A.E."/>
        </authorList>
    </citation>
    <scope>NUCLEOTIDE SEQUENCE [LARGE SCALE GENOMIC DNA]</scope>
    <source>
        <strain evidence="5 6">DmCS_006</strain>
    </source>
</reference>
<keyword evidence="3 5" id="KW-0560">Oxidoreductase</keyword>
<name>A0A094ZI90_9PROT</name>
<comment type="similarity">
    <text evidence="1">Belongs to the intradiol ring-cleavage dioxygenase family.</text>
</comment>
<dbReference type="InterPro" id="IPR050770">
    <property type="entry name" value="Intradiol_RC_Dioxygenase"/>
</dbReference>
<organism evidence="5 6">
    <name type="scientific">Acetobacter tropicalis</name>
    <dbReference type="NCBI Taxonomy" id="104102"/>
    <lineage>
        <taxon>Bacteria</taxon>
        <taxon>Pseudomonadati</taxon>
        <taxon>Pseudomonadota</taxon>
        <taxon>Alphaproteobacteria</taxon>
        <taxon>Acetobacterales</taxon>
        <taxon>Acetobacteraceae</taxon>
        <taxon>Acetobacter</taxon>
    </lineage>
</organism>
<dbReference type="SUPFAM" id="SSF49482">
    <property type="entry name" value="Aromatic compound dioxygenase"/>
    <property type="match status" value="1"/>
</dbReference>
<dbReference type="PROSITE" id="PS00083">
    <property type="entry name" value="INTRADIOL_DIOXYGENAS"/>
    <property type="match status" value="1"/>
</dbReference>
<feature type="domain" description="Intradiol ring-cleavage dioxygenases" evidence="4">
    <location>
        <begin position="47"/>
        <end position="75"/>
    </location>
</feature>
<dbReference type="Gene3D" id="2.60.130.10">
    <property type="entry name" value="Aromatic compound dioxygenase"/>
    <property type="match status" value="1"/>
</dbReference>
<proteinExistence type="inferred from homology"/>
<dbReference type="PANTHER" id="PTHR33711:SF9">
    <property type="entry name" value="PROTOCATECHUATE 3,4-DIOXYGENASE ALPHA CHAIN"/>
    <property type="match status" value="1"/>
</dbReference>
<evidence type="ECO:0000259" key="4">
    <source>
        <dbReference type="PROSITE" id="PS00083"/>
    </source>
</evidence>
<dbReference type="GO" id="GO:0008199">
    <property type="term" value="F:ferric iron binding"/>
    <property type="evidence" value="ECO:0007669"/>
    <property type="project" value="InterPro"/>
</dbReference>
<dbReference type="InterPro" id="IPR000627">
    <property type="entry name" value="Intradiol_dOase_C"/>
</dbReference>
<dbReference type="EMBL" id="JOKM01000083">
    <property type="protein sequence ID" value="KGB22216.1"/>
    <property type="molecule type" value="Genomic_DNA"/>
</dbReference>